<dbReference type="AlphaFoldDB" id="A0AAD7MP78"/>
<organism evidence="2 3">
    <name type="scientific">Mycena metata</name>
    <dbReference type="NCBI Taxonomy" id="1033252"/>
    <lineage>
        <taxon>Eukaryota</taxon>
        <taxon>Fungi</taxon>
        <taxon>Dikarya</taxon>
        <taxon>Basidiomycota</taxon>
        <taxon>Agaricomycotina</taxon>
        <taxon>Agaricomycetes</taxon>
        <taxon>Agaricomycetidae</taxon>
        <taxon>Agaricales</taxon>
        <taxon>Marasmiineae</taxon>
        <taxon>Mycenaceae</taxon>
        <taxon>Mycena</taxon>
    </lineage>
</organism>
<reference evidence="2" key="1">
    <citation type="submission" date="2023-03" db="EMBL/GenBank/DDBJ databases">
        <title>Massive genome expansion in bonnet fungi (Mycena s.s.) driven by repeated elements and novel gene families across ecological guilds.</title>
        <authorList>
            <consortium name="Lawrence Berkeley National Laboratory"/>
            <person name="Harder C.B."/>
            <person name="Miyauchi S."/>
            <person name="Viragh M."/>
            <person name="Kuo A."/>
            <person name="Thoen E."/>
            <person name="Andreopoulos B."/>
            <person name="Lu D."/>
            <person name="Skrede I."/>
            <person name="Drula E."/>
            <person name="Henrissat B."/>
            <person name="Morin E."/>
            <person name="Kohler A."/>
            <person name="Barry K."/>
            <person name="LaButti K."/>
            <person name="Morin E."/>
            <person name="Salamov A."/>
            <person name="Lipzen A."/>
            <person name="Mereny Z."/>
            <person name="Hegedus B."/>
            <person name="Baldrian P."/>
            <person name="Stursova M."/>
            <person name="Weitz H."/>
            <person name="Taylor A."/>
            <person name="Grigoriev I.V."/>
            <person name="Nagy L.G."/>
            <person name="Martin F."/>
            <person name="Kauserud H."/>
        </authorList>
    </citation>
    <scope>NUCLEOTIDE SEQUENCE</scope>
    <source>
        <strain evidence="2">CBHHK182m</strain>
    </source>
</reference>
<evidence type="ECO:0000313" key="2">
    <source>
        <dbReference type="EMBL" id="KAJ7726099.1"/>
    </source>
</evidence>
<proteinExistence type="predicted"/>
<comment type="caution">
    <text evidence="2">The sequence shown here is derived from an EMBL/GenBank/DDBJ whole genome shotgun (WGS) entry which is preliminary data.</text>
</comment>
<sequence>MPFFRFKTDSCSVQKKQRKSQPGWVGGLVVFPPYWRSLADVAKRFCPRYSPSSLFVAPLHHSPLFFGPSLTPAYRCALHPALIICIPPVLQTTSQTARSRLWVFDACYALPARGRNASPSSRSLLPTSSTLSSSASSALPLTQSLNADDEDDPHTAHPFRAAWSNVQAPHRSHLVFIANASAAIERTFIAGPSCTEDWMHSQTWVLLVACDPAQSTSYLRVGNAVDANGPVLPRFYVAPLPASSPIEGRMFFSCAQYRPLAWSFHREQEDRALKSKYVLFPLLTARHAFRNGRDVEESARCGPASVADSVRIQVDQASGPRTLGACTFPLHSSFRTMLHLRHQLPRRPSADRITAAQILHETALRVPCRVRDSFAGSFDRGSGPYGCLSLLWPLSDVLCSAMPSPSTPLEAVAF</sequence>
<accession>A0AAD7MP78</accession>
<protein>
    <submittedName>
        <fullName evidence="2">Uncharacterized protein</fullName>
    </submittedName>
</protein>
<name>A0AAD7MP78_9AGAR</name>
<feature type="compositionally biased region" description="Low complexity" evidence="1">
    <location>
        <begin position="117"/>
        <end position="137"/>
    </location>
</feature>
<evidence type="ECO:0000256" key="1">
    <source>
        <dbReference type="SAM" id="MobiDB-lite"/>
    </source>
</evidence>
<feature type="region of interest" description="Disordered" evidence="1">
    <location>
        <begin position="114"/>
        <end position="137"/>
    </location>
</feature>
<gene>
    <name evidence="2" type="ORF">B0H16DRAFT_1735803</name>
</gene>
<dbReference type="EMBL" id="JARKIB010000189">
    <property type="protein sequence ID" value="KAJ7726099.1"/>
    <property type="molecule type" value="Genomic_DNA"/>
</dbReference>
<keyword evidence="3" id="KW-1185">Reference proteome</keyword>
<evidence type="ECO:0000313" key="3">
    <source>
        <dbReference type="Proteomes" id="UP001215598"/>
    </source>
</evidence>
<dbReference type="Proteomes" id="UP001215598">
    <property type="component" value="Unassembled WGS sequence"/>
</dbReference>